<dbReference type="Proteomes" id="UP000294462">
    <property type="component" value="Chromosome"/>
</dbReference>
<evidence type="ECO:0000256" key="2">
    <source>
        <dbReference type="ARBA" id="ARBA00022517"/>
    </source>
</evidence>
<keyword evidence="3 5" id="KW-0540">Nuclease</keyword>
<keyword evidence="8" id="KW-1185">Reference proteome</keyword>
<dbReference type="GO" id="GO:0004518">
    <property type="term" value="F:nuclease activity"/>
    <property type="evidence" value="ECO:0007669"/>
    <property type="project" value="UniProtKB-KW"/>
</dbReference>
<dbReference type="RefSeq" id="WP_072666126.1">
    <property type="nucleotide sequence ID" value="NZ_LR217725.1"/>
</dbReference>
<dbReference type="OrthoDB" id="9796140at2"/>
<dbReference type="GO" id="GO:0000967">
    <property type="term" value="P:rRNA 5'-end processing"/>
    <property type="evidence" value="ECO:0007669"/>
    <property type="project" value="UniProtKB-UniRule"/>
</dbReference>
<name>A0A451DJA2_9GAMM</name>
<dbReference type="HAMAP" id="MF_00651">
    <property type="entry name" value="Nuclease_YqgF"/>
    <property type="match status" value="1"/>
</dbReference>
<organism evidence="7 8">
    <name type="scientific">Candidatus Erwinia haradaeae</name>
    <dbReference type="NCBI Taxonomy" id="1922217"/>
    <lineage>
        <taxon>Bacteria</taxon>
        <taxon>Pseudomonadati</taxon>
        <taxon>Pseudomonadota</taxon>
        <taxon>Gammaproteobacteria</taxon>
        <taxon>Enterobacterales</taxon>
        <taxon>Erwiniaceae</taxon>
        <taxon>Erwinia</taxon>
    </lineage>
</organism>
<dbReference type="CDD" id="cd16964">
    <property type="entry name" value="YqgF"/>
    <property type="match status" value="1"/>
</dbReference>
<evidence type="ECO:0000256" key="5">
    <source>
        <dbReference type="HAMAP-Rule" id="MF_00651"/>
    </source>
</evidence>
<dbReference type="GO" id="GO:0016788">
    <property type="term" value="F:hydrolase activity, acting on ester bonds"/>
    <property type="evidence" value="ECO:0007669"/>
    <property type="project" value="UniProtKB-UniRule"/>
</dbReference>
<comment type="function">
    <text evidence="5">Could be a nuclease involved in processing of the 5'-end of pre-16S rRNA.</text>
</comment>
<protein>
    <recommendedName>
        <fullName evidence="5">Putative pre-16S rRNA nuclease</fullName>
        <ecNumber evidence="5">3.1.-.-</ecNumber>
    </recommendedName>
</protein>
<dbReference type="InterPro" id="IPR005227">
    <property type="entry name" value="YqgF"/>
</dbReference>
<gene>
    <name evidence="5 7" type="primary">yqgF</name>
    <name evidence="7" type="ORF">ERCIPSTX3056_217</name>
</gene>
<dbReference type="GO" id="GO:0005829">
    <property type="term" value="C:cytosol"/>
    <property type="evidence" value="ECO:0007669"/>
    <property type="project" value="TreeGrafter"/>
</dbReference>
<dbReference type="PANTHER" id="PTHR33317:SF4">
    <property type="entry name" value="POLYNUCLEOTIDYL TRANSFERASE, RIBONUCLEASE H-LIKE SUPERFAMILY PROTEIN"/>
    <property type="match status" value="1"/>
</dbReference>
<dbReference type="PANTHER" id="PTHR33317">
    <property type="entry name" value="POLYNUCLEOTIDYL TRANSFERASE, RIBONUCLEASE H-LIKE SUPERFAMILY PROTEIN"/>
    <property type="match status" value="1"/>
</dbReference>
<dbReference type="InterPro" id="IPR006641">
    <property type="entry name" value="YqgF/RNaseH-like_dom"/>
</dbReference>
<feature type="domain" description="YqgF/RNase H-like" evidence="6">
    <location>
        <begin position="5"/>
        <end position="105"/>
    </location>
</feature>
<dbReference type="NCBIfam" id="TIGR00250">
    <property type="entry name" value="RNAse_H_YqgF"/>
    <property type="match status" value="1"/>
</dbReference>
<dbReference type="InterPro" id="IPR037027">
    <property type="entry name" value="YqgF/RNaseH-like_dom_sf"/>
</dbReference>
<keyword evidence="2 5" id="KW-0690">Ribosome biogenesis</keyword>
<evidence type="ECO:0000259" key="6">
    <source>
        <dbReference type="SMART" id="SM00732"/>
    </source>
</evidence>
<dbReference type="SMART" id="SM00732">
    <property type="entry name" value="YqgFc"/>
    <property type="match status" value="1"/>
</dbReference>
<evidence type="ECO:0000313" key="8">
    <source>
        <dbReference type="Proteomes" id="UP000294462"/>
    </source>
</evidence>
<dbReference type="EC" id="3.1.-.-" evidence="5"/>
<dbReference type="EMBL" id="LR217725">
    <property type="protein sequence ID" value="VFP86784.1"/>
    <property type="molecule type" value="Genomic_DNA"/>
</dbReference>
<dbReference type="InterPro" id="IPR012337">
    <property type="entry name" value="RNaseH-like_sf"/>
</dbReference>
<evidence type="ECO:0000256" key="4">
    <source>
        <dbReference type="ARBA" id="ARBA00022801"/>
    </source>
</evidence>
<keyword evidence="1 5" id="KW-0963">Cytoplasm</keyword>
<sequence length="151" mass="17025">MTCYQTFLSFDFGMKSIGVATGQSITRTAYPLQALKAQSGVPDWNQVDSIFYEWQPTHIVVGLPLNMDGSEQPFTKKTSFFAQCINTRYSITVYLHDERLSTIAARAEIFKRRGSAALLQKDCVDALSAAIILESWLENSYYQMQKISESS</sequence>
<dbReference type="KEGG" id="ehd:ERCIPSTX3056_217"/>
<evidence type="ECO:0000256" key="1">
    <source>
        <dbReference type="ARBA" id="ARBA00022490"/>
    </source>
</evidence>
<proteinExistence type="inferred from homology"/>
<dbReference type="SUPFAM" id="SSF53098">
    <property type="entry name" value="Ribonuclease H-like"/>
    <property type="match status" value="1"/>
</dbReference>
<evidence type="ECO:0000313" key="7">
    <source>
        <dbReference type="EMBL" id="VFP86784.1"/>
    </source>
</evidence>
<dbReference type="AlphaFoldDB" id="A0A451DJA2"/>
<reference evidence="7 8" key="1">
    <citation type="submission" date="2019-02" db="EMBL/GenBank/DDBJ databases">
        <authorList>
            <person name="Manzano-Marin A."/>
            <person name="Manzano-Marin A."/>
        </authorList>
    </citation>
    <scope>NUCLEOTIDE SEQUENCE [LARGE SCALE GENOMIC DNA]</scope>
    <source>
        <strain evidence="7 8">ErCipseudotaxifoliae</strain>
    </source>
</reference>
<dbReference type="Gene3D" id="3.30.420.140">
    <property type="entry name" value="YqgF/RNase H-like domain"/>
    <property type="match status" value="1"/>
</dbReference>
<keyword evidence="4 5" id="KW-0378">Hydrolase</keyword>
<evidence type="ECO:0000256" key="3">
    <source>
        <dbReference type="ARBA" id="ARBA00022722"/>
    </source>
</evidence>
<comment type="subcellular location">
    <subcellularLocation>
        <location evidence="5">Cytoplasm</location>
    </subcellularLocation>
</comment>
<comment type="similarity">
    <text evidence="5">Belongs to the YqgF HJR family.</text>
</comment>
<dbReference type="Pfam" id="PF03652">
    <property type="entry name" value="RuvX"/>
    <property type="match status" value="1"/>
</dbReference>
<accession>A0A451DJA2</accession>